<dbReference type="CTD" id="692636"/>
<evidence type="ECO:0000313" key="2">
    <source>
        <dbReference type="Proteomes" id="UP001652582"/>
    </source>
</evidence>
<keyword evidence="1" id="KW-0732">Signal</keyword>
<evidence type="ECO:0000256" key="1">
    <source>
        <dbReference type="SAM" id="SignalP"/>
    </source>
</evidence>
<dbReference type="OrthoDB" id="7278554at2759"/>
<gene>
    <name evidence="3" type="primary">LOC112053870</name>
</gene>
<reference evidence="3" key="1">
    <citation type="submission" date="2025-08" db="UniProtKB">
        <authorList>
            <consortium name="RefSeq"/>
        </authorList>
    </citation>
    <scope>IDENTIFICATION</scope>
</reference>
<dbReference type="InterPro" id="IPR053741">
    <property type="entry name" value="Ser_Fungal_Prot_Inhib_sf"/>
</dbReference>
<feature type="chain" id="PRO_5027102153" evidence="1">
    <location>
        <begin position="20"/>
        <end position="105"/>
    </location>
</feature>
<feature type="signal peptide" evidence="1">
    <location>
        <begin position="1"/>
        <end position="19"/>
    </location>
</feature>
<dbReference type="Gene3D" id="2.10.80.20">
    <property type="match status" value="1"/>
</dbReference>
<accession>A0A6J1P026</accession>
<sequence>MKAALILAIVACALTLVYGDFVCGTNYCKEHPCTTKIASSSCRAPSTYRDLHSGKCACCPACVTLLSEGAACKKYSKEIGETPSAVCKEPLKCLTGVCTKVTPRG</sequence>
<dbReference type="InterPro" id="IPR021066">
    <property type="entry name" value="FPI1"/>
</dbReference>
<proteinExistence type="predicted"/>
<dbReference type="Proteomes" id="UP001652582">
    <property type="component" value="Chromosome 5"/>
</dbReference>
<keyword evidence="3" id="KW-0646">Protease inhibitor</keyword>
<organism evidence="2 3">
    <name type="scientific">Bicyclus anynana</name>
    <name type="common">Squinting bush brown butterfly</name>
    <dbReference type="NCBI Taxonomy" id="110368"/>
    <lineage>
        <taxon>Eukaryota</taxon>
        <taxon>Metazoa</taxon>
        <taxon>Ecdysozoa</taxon>
        <taxon>Arthropoda</taxon>
        <taxon>Hexapoda</taxon>
        <taxon>Insecta</taxon>
        <taxon>Pterygota</taxon>
        <taxon>Neoptera</taxon>
        <taxon>Endopterygota</taxon>
        <taxon>Lepidoptera</taxon>
        <taxon>Glossata</taxon>
        <taxon>Ditrysia</taxon>
        <taxon>Papilionoidea</taxon>
        <taxon>Nymphalidae</taxon>
        <taxon>Satyrinae</taxon>
        <taxon>Satyrini</taxon>
        <taxon>Mycalesina</taxon>
        <taxon>Bicyclus</taxon>
    </lineage>
</organism>
<keyword evidence="2" id="KW-1185">Reference proteome</keyword>
<dbReference type="RefSeq" id="XP_023949226.1">
    <property type="nucleotide sequence ID" value="XM_024093458.2"/>
</dbReference>
<dbReference type="AlphaFoldDB" id="A0A6J1P026"/>
<protein>
    <submittedName>
        <fullName evidence="3">Fungal protease inhibitor-1</fullName>
    </submittedName>
</protein>
<name>A0A6J1P026_BICAN</name>
<dbReference type="Pfam" id="PF12190">
    <property type="entry name" value="amfpi-1"/>
    <property type="match status" value="1"/>
</dbReference>
<dbReference type="GeneID" id="112053870"/>
<evidence type="ECO:0000313" key="3">
    <source>
        <dbReference type="RefSeq" id="XP_023949226.1"/>
    </source>
</evidence>
<dbReference type="KEGG" id="bany:112053870"/>
<dbReference type="GO" id="GO:0030414">
    <property type="term" value="F:peptidase inhibitor activity"/>
    <property type="evidence" value="ECO:0007669"/>
    <property type="project" value="UniProtKB-KW"/>
</dbReference>